<evidence type="ECO:0000259" key="3">
    <source>
        <dbReference type="Pfam" id="PF03190"/>
    </source>
</evidence>
<dbReference type="InterPro" id="IPR024705">
    <property type="entry name" value="Ssp411"/>
</dbReference>
<sequence>MKKNVFFVIVMFLLAFAMQAQEIEWMSWTEAVNKAATDKTPKKIFVDIYTDWCGWCKKMDKDTFNHPDVAAYMTQNFYMVKMDAEEKEDIVYKDKTFKYIPQGNRGYHELAVALLQGKMSFPTVIFLTPDQQILSPVPGYQKADGFLKIARYFGDDIYKDTSWQEYSPEKSK</sequence>
<evidence type="ECO:0000313" key="4">
    <source>
        <dbReference type="EMBL" id="MDG3586951.1"/>
    </source>
</evidence>
<dbReference type="EMBL" id="JAPMUA010000005">
    <property type="protein sequence ID" value="MDG3586951.1"/>
    <property type="molecule type" value="Genomic_DNA"/>
</dbReference>
<dbReference type="Gene3D" id="3.40.30.10">
    <property type="entry name" value="Glutaredoxin"/>
    <property type="match status" value="1"/>
</dbReference>
<dbReference type="InterPro" id="IPR036249">
    <property type="entry name" value="Thioredoxin-like_sf"/>
</dbReference>
<dbReference type="PROSITE" id="PS00194">
    <property type="entry name" value="THIOREDOXIN_1"/>
    <property type="match status" value="1"/>
</dbReference>
<organism evidence="4 5">
    <name type="scientific">Galbibacter pacificus</name>
    <dbReference type="NCBI Taxonomy" id="2996052"/>
    <lineage>
        <taxon>Bacteria</taxon>
        <taxon>Pseudomonadati</taxon>
        <taxon>Bacteroidota</taxon>
        <taxon>Flavobacteriia</taxon>
        <taxon>Flavobacteriales</taxon>
        <taxon>Flavobacteriaceae</taxon>
        <taxon>Galbibacter</taxon>
    </lineage>
</organism>
<dbReference type="RefSeq" id="WP_277900781.1">
    <property type="nucleotide sequence ID" value="NZ_JAPMUA010000005.1"/>
</dbReference>
<dbReference type="Pfam" id="PF03190">
    <property type="entry name" value="Thioredox_DsbH"/>
    <property type="match status" value="1"/>
</dbReference>
<gene>
    <name evidence="4" type="ORF">OSR52_13835</name>
</gene>
<reference evidence="4" key="1">
    <citation type="submission" date="2022-11" db="EMBL/GenBank/DDBJ databases">
        <title>High-quality draft genome sequence of Galbibacter sp. strain CMA-7.</title>
        <authorList>
            <person name="Wei L."/>
            <person name="Dong C."/>
            <person name="Shao Z."/>
        </authorList>
    </citation>
    <scope>NUCLEOTIDE SEQUENCE</scope>
    <source>
        <strain evidence="4">CMA-7</strain>
    </source>
</reference>
<feature type="domain" description="Spermatogenesis-associated protein 20-like TRX" evidence="3">
    <location>
        <begin position="19"/>
        <end position="133"/>
    </location>
</feature>
<dbReference type="InterPro" id="IPR004879">
    <property type="entry name" value="Ssp411-like_TRX"/>
</dbReference>
<protein>
    <submittedName>
        <fullName evidence="4">DUF255 domain-containing protein</fullName>
    </submittedName>
</protein>
<dbReference type="SUPFAM" id="SSF52833">
    <property type="entry name" value="Thioredoxin-like"/>
    <property type="match status" value="1"/>
</dbReference>
<dbReference type="InterPro" id="IPR017937">
    <property type="entry name" value="Thioredoxin_CS"/>
</dbReference>
<evidence type="ECO:0000256" key="2">
    <source>
        <dbReference type="SAM" id="SignalP"/>
    </source>
</evidence>
<dbReference type="PANTHER" id="PTHR42899">
    <property type="entry name" value="SPERMATOGENESIS-ASSOCIATED PROTEIN 20"/>
    <property type="match status" value="1"/>
</dbReference>
<accession>A0ABT6FUL4</accession>
<feature type="signal peptide" evidence="2">
    <location>
        <begin position="1"/>
        <end position="20"/>
    </location>
</feature>
<feature type="chain" id="PRO_5046941459" evidence="2">
    <location>
        <begin position="21"/>
        <end position="172"/>
    </location>
</feature>
<evidence type="ECO:0000256" key="1">
    <source>
        <dbReference type="ARBA" id="ARBA00023284"/>
    </source>
</evidence>
<dbReference type="PANTHER" id="PTHR42899:SF1">
    <property type="entry name" value="SPERMATOGENESIS-ASSOCIATED PROTEIN 20"/>
    <property type="match status" value="1"/>
</dbReference>
<proteinExistence type="predicted"/>
<keyword evidence="5" id="KW-1185">Reference proteome</keyword>
<name>A0ABT6FUL4_9FLAO</name>
<keyword evidence="1" id="KW-0676">Redox-active center</keyword>
<dbReference type="Proteomes" id="UP001153642">
    <property type="component" value="Unassembled WGS sequence"/>
</dbReference>
<keyword evidence="2" id="KW-0732">Signal</keyword>
<comment type="caution">
    <text evidence="4">The sequence shown here is derived from an EMBL/GenBank/DDBJ whole genome shotgun (WGS) entry which is preliminary data.</text>
</comment>
<evidence type="ECO:0000313" key="5">
    <source>
        <dbReference type="Proteomes" id="UP001153642"/>
    </source>
</evidence>